<evidence type="ECO:0008006" key="3">
    <source>
        <dbReference type="Google" id="ProtNLM"/>
    </source>
</evidence>
<name>A0ABX5PYF8_9FLAO</name>
<comment type="caution">
    <text evidence="1">The sequence shown here is derived from an EMBL/GenBank/DDBJ whole genome shotgun (WGS) entry which is preliminary data.</text>
</comment>
<keyword evidence="2" id="KW-1185">Reference proteome</keyword>
<dbReference type="SUPFAM" id="SSF53756">
    <property type="entry name" value="UDP-Glycosyltransferase/glycogen phosphorylase"/>
    <property type="match status" value="1"/>
</dbReference>
<accession>A0ABX5PYF8</accession>
<dbReference type="RefSeq" id="WP_015362903.1">
    <property type="nucleotide sequence ID" value="NZ_QKZR01000002.1"/>
</dbReference>
<gene>
    <name evidence="1" type="ORF">LX97_01705</name>
</gene>
<reference evidence="1 2" key="1">
    <citation type="submission" date="2018-06" db="EMBL/GenBank/DDBJ databases">
        <title>Genomic Encyclopedia of Archaeal and Bacterial Type Strains, Phase II (KMG-II): from individual species to whole genera.</title>
        <authorList>
            <person name="Goeker M."/>
        </authorList>
    </citation>
    <scope>NUCLEOTIDE SEQUENCE [LARGE SCALE GENOMIC DNA]</scope>
    <source>
        <strain evidence="1 2">DSM 17205</strain>
    </source>
</reference>
<evidence type="ECO:0000313" key="1">
    <source>
        <dbReference type="EMBL" id="PZX40932.1"/>
    </source>
</evidence>
<dbReference type="Proteomes" id="UP000248584">
    <property type="component" value="Unassembled WGS sequence"/>
</dbReference>
<dbReference type="Gene3D" id="3.40.50.2000">
    <property type="entry name" value="Glycogen Phosphorylase B"/>
    <property type="match status" value="1"/>
</dbReference>
<dbReference type="EMBL" id="QKZR01000002">
    <property type="protein sequence ID" value="PZX40932.1"/>
    <property type="molecule type" value="Genomic_DNA"/>
</dbReference>
<evidence type="ECO:0000313" key="2">
    <source>
        <dbReference type="Proteomes" id="UP000248584"/>
    </source>
</evidence>
<protein>
    <recommendedName>
        <fullName evidence="3">Glycosyltransferase</fullName>
    </recommendedName>
</protein>
<sequence>MVLHYTLFQGNEFGNGAYRRSFQITSLLESLNENVLTISQHPVEKNDTSFYERLKLAYHYLKFIDFSNINLHKLRYKVLDIVLWKKYLQTLKKSNENLIVVYELTYYSDDSLVFACQDLGIEIIGILHNIESLVHNQKSLKSDHLAPNWFQEEIKLLRTFSSIFTISREEQWLLNLYHIDATYLPYVPSKNVRDTCLKVRSLRQDVDKSFYLTIGTASNQPTIDGFKELITIFEILKLKEELLIGGYDTDKLASYLNNKEANIRLLGSLNDKQLQDVLINCKAIFIHQKPTTGALTKIPELLLSGIPVICNTASARNYYYHKGLYVYDTAKELESLLNDPKILSNFDFILENKNEVLLRKIQYRNA</sequence>
<proteinExistence type="predicted"/>
<organism evidence="1 2">
    <name type="scientific">Nonlabens dokdonensis</name>
    <dbReference type="NCBI Taxonomy" id="328515"/>
    <lineage>
        <taxon>Bacteria</taxon>
        <taxon>Pseudomonadati</taxon>
        <taxon>Bacteroidota</taxon>
        <taxon>Flavobacteriia</taxon>
        <taxon>Flavobacteriales</taxon>
        <taxon>Flavobacteriaceae</taxon>
        <taxon>Nonlabens</taxon>
    </lineage>
</organism>